<dbReference type="InterPro" id="IPR005940">
    <property type="entry name" value="Anthranilate_Pribosyl_Tfrase"/>
</dbReference>
<feature type="binding site" evidence="8">
    <location>
        <position position="118"/>
    </location>
    <ligand>
        <name>5-phospho-alpha-D-ribose 1-diphosphate</name>
        <dbReference type="ChEBI" id="CHEBI:58017"/>
    </ligand>
</feature>
<dbReference type="EMBL" id="LYOR01000001">
    <property type="protein sequence ID" value="OFV66986.1"/>
    <property type="molecule type" value="Genomic_DNA"/>
</dbReference>
<feature type="binding site" evidence="8">
    <location>
        <position position="78"/>
    </location>
    <ligand>
        <name>anthranilate</name>
        <dbReference type="ChEBI" id="CHEBI:16567"/>
        <label>1</label>
    </ligand>
</feature>
<dbReference type="Gene3D" id="1.20.970.10">
    <property type="entry name" value="Transferase, Pyrimidine Nucleoside Phosphorylase, Chain C"/>
    <property type="match status" value="1"/>
</dbReference>
<accession>A0A1F2P8P9</accession>
<dbReference type="InterPro" id="IPR036320">
    <property type="entry name" value="Glycosyl_Trfase_fam3_N_dom_sf"/>
</dbReference>
<dbReference type="GO" id="GO:0004048">
    <property type="term" value="F:anthranilate phosphoribosyltransferase activity"/>
    <property type="evidence" value="ECO:0007669"/>
    <property type="project" value="UniProtKB-UniRule"/>
</dbReference>
<comment type="cofactor">
    <cofactor evidence="8">
        <name>Mg(2+)</name>
        <dbReference type="ChEBI" id="CHEBI:18420"/>
    </cofactor>
    <text evidence="8">Binds 2 magnesium ions per monomer.</text>
</comment>
<feature type="binding site" evidence="8">
    <location>
        <position position="78"/>
    </location>
    <ligand>
        <name>5-phospho-alpha-D-ribose 1-diphosphate</name>
        <dbReference type="ChEBI" id="CHEBI:58017"/>
    </ligand>
</feature>
<feature type="domain" description="Glycosyl transferase family 3" evidence="9">
    <location>
        <begin position="72"/>
        <end position="320"/>
    </location>
</feature>
<comment type="similarity">
    <text evidence="8">Belongs to the anthranilate phosphoribosyltransferase family.</text>
</comment>
<dbReference type="SUPFAM" id="SSF47648">
    <property type="entry name" value="Nucleoside phosphorylase/phosphoribosyltransferase N-terminal domain"/>
    <property type="match status" value="1"/>
</dbReference>
<dbReference type="Proteomes" id="UP000185779">
    <property type="component" value="Unassembled WGS sequence"/>
</dbReference>
<keyword evidence="7 8" id="KW-0057">Aromatic amino acid biosynthesis</keyword>
<dbReference type="InterPro" id="IPR035902">
    <property type="entry name" value="Nuc_phospho_transferase"/>
</dbReference>
<dbReference type="AlphaFoldDB" id="A0A1F2P8P9"/>
<reference evidence="11" key="2">
    <citation type="journal article" date="2020" name="mSystems">
        <title>Genome- and Community-Level Interaction Insights into Carbon Utilization and Element Cycling Functions of Hydrothermarchaeota in Hydrothermal Sediment.</title>
        <authorList>
            <person name="Zhou Z."/>
            <person name="Liu Y."/>
            <person name="Xu W."/>
            <person name="Pan J."/>
            <person name="Luo Z.H."/>
            <person name="Li M."/>
        </authorList>
    </citation>
    <scope>NUCLEOTIDE SEQUENCE [LARGE SCALE GENOMIC DNA]</scope>
    <source>
        <strain evidence="11">HyVt-386</strain>
    </source>
</reference>
<feature type="binding site" evidence="8">
    <location>
        <position position="164"/>
    </location>
    <ligand>
        <name>anthranilate</name>
        <dbReference type="ChEBI" id="CHEBI:16567"/>
        <label>2</label>
    </ligand>
</feature>
<dbReference type="STRING" id="1839936.SBU_000279"/>
<evidence type="ECO:0000313" key="12">
    <source>
        <dbReference type="EMBL" id="OFV66986.1"/>
    </source>
</evidence>
<keyword evidence="13" id="KW-1185">Reference proteome</keyword>
<reference evidence="12 13" key="1">
    <citation type="submission" date="2016-05" db="EMBL/GenBank/DDBJ databases">
        <title>Microbial consortia oxidize butane by reversing methanogenesis.</title>
        <authorList>
            <person name="Laso-Perez R."/>
            <person name="Richter M."/>
            <person name="Wegener G."/>
            <person name="Musat F."/>
        </authorList>
    </citation>
    <scope>NUCLEOTIDE SEQUENCE [LARGE SCALE GENOMIC DNA]</scope>
    <source>
        <strain evidence="12">BOX1</strain>
    </source>
</reference>
<comment type="function">
    <text evidence="8">Catalyzes the transfer of the phosphoribosyl group of 5-phosphorylribose-1-pyrophosphate (PRPP) to anthranilate to yield N-(5'-phosphoribosyl)-anthranilate (PRA).</text>
</comment>
<gene>
    <name evidence="8 11" type="primary">trpD</name>
    <name evidence="11" type="ORF">ENI32_07010</name>
    <name evidence="12" type="ORF">SBU_000279</name>
</gene>
<feature type="binding site" evidence="8">
    <location>
        <position position="90"/>
    </location>
    <ligand>
        <name>Mg(2+)</name>
        <dbReference type="ChEBI" id="CHEBI:18420"/>
        <label>1</label>
    </ligand>
</feature>
<sequence>MKGYIEKITGGEDLTLDEAEDLMERILTDATDSQIASVLIGLKMKGETASEIAGLAKGMKKKASLISPNLSPLIDTCGTGGDGSHTINISTIASIVVASGGVGVAKHGNYSITSRCGSADVLKACGVRIDLEPVEVQRMIEEVGIGFMLAPIFHPSMKRVGSIRREIGVRTVFNILGPLTNPANVKRQMIGVFDPDLCLLIAEVLRELESHHALVVHGSGLDEITTTGPTEIVELKGGKIESFVITPEDYGLKRAKLSDLEGGDAEYNSMVMYEILRGKKGFKRDIVALNAAAGLYIGEKAHDLKEGLEIAENLLDEGIALKKLEEMIAFG</sequence>
<keyword evidence="8" id="KW-0460">Magnesium</keyword>
<dbReference type="HAMAP" id="MF_00211">
    <property type="entry name" value="TrpD"/>
    <property type="match status" value="1"/>
</dbReference>
<dbReference type="PATRIC" id="fig|1839936.3.peg.281"/>
<comment type="catalytic activity">
    <reaction evidence="8">
        <text>N-(5-phospho-beta-D-ribosyl)anthranilate + diphosphate = 5-phospho-alpha-D-ribose 1-diphosphate + anthranilate</text>
        <dbReference type="Rhea" id="RHEA:11768"/>
        <dbReference type="ChEBI" id="CHEBI:16567"/>
        <dbReference type="ChEBI" id="CHEBI:18277"/>
        <dbReference type="ChEBI" id="CHEBI:33019"/>
        <dbReference type="ChEBI" id="CHEBI:58017"/>
        <dbReference type="EC" id="2.4.2.18"/>
    </reaction>
</comment>
<evidence type="ECO:0000256" key="7">
    <source>
        <dbReference type="ARBA" id="ARBA00023141"/>
    </source>
</evidence>
<keyword evidence="8" id="KW-0479">Metal-binding</keyword>
<proteinExistence type="inferred from homology"/>
<dbReference type="InterPro" id="IPR000312">
    <property type="entry name" value="Glycosyl_Trfase_fam3"/>
</dbReference>
<comment type="caution">
    <text evidence="8">Lacks conserved residue(s) required for the propagation of feature annotation.</text>
</comment>
<evidence type="ECO:0000313" key="11">
    <source>
        <dbReference type="EMBL" id="HEC57607.1"/>
    </source>
</evidence>
<dbReference type="UniPathway" id="UPA00035">
    <property type="reaction ID" value="UER00041"/>
</dbReference>
<evidence type="ECO:0000259" key="9">
    <source>
        <dbReference type="Pfam" id="PF00591"/>
    </source>
</evidence>
<name>A0A1F2P8P9_9EURY</name>
<dbReference type="GO" id="GO:0000162">
    <property type="term" value="P:L-tryptophan biosynthetic process"/>
    <property type="evidence" value="ECO:0007669"/>
    <property type="project" value="UniProtKB-UniRule"/>
</dbReference>
<feature type="binding site" evidence="8">
    <location>
        <position position="222"/>
    </location>
    <ligand>
        <name>Mg(2+)</name>
        <dbReference type="ChEBI" id="CHEBI:18420"/>
        <label>2</label>
    </ligand>
</feature>
<dbReference type="PANTHER" id="PTHR43285:SF2">
    <property type="entry name" value="ANTHRANILATE PHOSPHORIBOSYLTRANSFERASE"/>
    <property type="match status" value="1"/>
</dbReference>
<evidence type="ECO:0000256" key="1">
    <source>
        <dbReference type="ARBA" id="ARBA00004907"/>
    </source>
</evidence>
<dbReference type="EMBL" id="DRIE01000113">
    <property type="protein sequence ID" value="HEC57607.1"/>
    <property type="molecule type" value="Genomic_DNA"/>
</dbReference>
<dbReference type="GO" id="GO:0000287">
    <property type="term" value="F:magnesium ion binding"/>
    <property type="evidence" value="ECO:0007669"/>
    <property type="project" value="UniProtKB-UniRule"/>
</dbReference>
<feature type="binding site" evidence="8">
    <location>
        <position position="86"/>
    </location>
    <ligand>
        <name>5-phospho-alpha-D-ribose 1-diphosphate</name>
        <dbReference type="ChEBI" id="CHEBI:58017"/>
    </ligand>
</feature>
<comment type="pathway">
    <text evidence="1 8">Amino-acid biosynthesis; L-tryptophan biosynthesis; L-tryptophan from chorismate: step 2/5.</text>
</comment>
<evidence type="ECO:0000256" key="6">
    <source>
        <dbReference type="ARBA" id="ARBA00022822"/>
    </source>
</evidence>
<feature type="binding site" evidence="8">
    <location>
        <position position="223"/>
    </location>
    <ligand>
        <name>Mg(2+)</name>
        <dbReference type="ChEBI" id="CHEBI:18420"/>
        <label>2</label>
    </ligand>
</feature>
<dbReference type="PANTHER" id="PTHR43285">
    <property type="entry name" value="ANTHRANILATE PHOSPHORIBOSYLTRANSFERASE"/>
    <property type="match status" value="1"/>
</dbReference>
<feature type="binding site" evidence="8">
    <location>
        <position position="109"/>
    </location>
    <ligand>
        <name>anthranilate</name>
        <dbReference type="ChEBI" id="CHEBI:16567"/>
        <label>1</label>
    </ligand>
</feature>
<organism evidence="12 13">
    <name type="scientific">Candidatus Syntropharchaeum butanivorans</name>
    <dbReference type="NCBI Taxonomy" id="1839936"/>
    <lineage>
        <taxon>Archaea</taxon>
        <taxon>Methanobacteriati</taxon>
        <taxon>Methanobacteriota</taxon>
        <taxon>Stenosarchaea group</taxon>
        <taxon>Methanomicrobia</taxon>
        <taxon>Methanosarcinales</taxon>
        <taxon>ANME-2 cluster</taxon>
        <taxon>Candidatus Syntropharchaeum</taxon>
    </lineage>
</organism>
<keyword evidence="6 8" id="KW-0822">Tryptophan biosynthesis</keyword>
<feature type="binding site" evidence="8">
    <location>
        <position position="223"/>
    </location>
    <ligand>
        <name>Mg(2+)</name>
        <dbReference type="ChEBI" id="CHEBI:18420"/>
        <label>1</label>
    </ligand>
</feature>
<dbReference type="InterPro" id="IPR017459">
    <property type="entry name" value="Glycosyl_Trfase_fam3_N_dom"/>
</dbReference>
<evidence type="ECO:0000313" key="13">
    <source>
        <dbReference type="Proteomes" id="UP000185779"/>
    </source>
</evidence>
<evidence type="ECO:0000259" key="10">
    <source>
        <dbReference type="Pfam" id="PF02885"/>
    </source>
</evidence>
<dbReference type="GO" id="GO:0005829">
    <property type="term" value="C:cytosol"/>
    <property type="evidence" value="ECO:0007669"/>
    <property type="project" value="TreeGrafter"/>
</dbReference>
<feature type="binding site" evidence="8">
    <location>
        <begin position="106"/>
        <end position="114"/>
    </location>
    <ligand>
        <name>5-phospho-alpha-D-ribose 1-diphosphate</name>
        <dbReference type="ChEBI" id="CHEBI:58017"/>
    </ligand>
</feature>
<evidence type="ECO:0000256" key="3">
    <source>
        <dbReference type="ARBA" id="ARBA00022605"/>
    </source>
</evidence>
<protein>
    <recommendedName>
        <fullName evidence="2 8">Anthranilate phosphoribosyltransferase</fullName>
        <ecNumber evidence="2 8">2.4.2.18</ecNumber>
    </recommendedName>
</protein>
<keyword evidence="5 8" id="KW-0808">Transferase</keyword>
<feature type="domain" description="Glycosyl transferase family 3 N-terminal" evidence="10">
    <location>
        <begin position="3"/>
        <end position="63"/>
    </location>
</feature>
<feature type="binding site" evidence="8">
    <location>
        <begin position="81"/>
        <end position="82"/>
    </location>
    <ligand>
        <name>5-phospho-alpha-D-ribose 1-diphosphate</name>
        <dbReference type="ChEBI" id="CHEBI:58017"/>
    </ligand>
</feature>
<dbReference type="SUPFAM" id="SSF52418">
    <property type="entry name" value="Nucleoside phosphorylase/phosphoribosyltransferase catalytic domain"/>
    <property type="match status" value="1"/>
</dbReference>
<keyword evidence="3 8" id="KW-0028">Amino-acid biosynthesis</keyword>
<dbReference type="FunFam" id="3.40.1030.10:FF:000002">
    <property type="entry name" value="Anthranilate phosphoribosyltransferase"/>
    <property type="match status" value="1"/>
</dbReference>
<dbReference type="Pfam" id="PF00591">
    <property type="entry name" value="Glycos_transf_3"/>
    <property type="match status" value="1"/>
</dbReference>
<evidence type="ECO:0000256" key="2">
    <source>
        <dbReference type="ARBA" id="ARBA00011948"/>
    </source>
</evidence>
<dbReference type="Proteomes" id="UP000885936">
    <property type="component" value="Unassembled WGS sequence"/>
</dbReference>
<dbReference type="Gene3D" id="3.40.1030.10">
    <property type="entry name" value="Nucleoside phosphorylase/phosphoribosyltransferase catalytic domain"/>
    <property type="match status" value="1"/>
</dbReference>
<evidence type="ECO:0000256" key="4">
    <source>
        <dbReference type="ARBA" id="ARBA00022676"/>
    </source>
</evidence>
<evidence type="ECO:0000256" key="8">
    <source>
        <dbReference type="HAMAP-Rule" id="MF_00211"/>
    </source>
</evidence>
<comment type="subunit">
    <text evidence="8">Homodimer.</text>
</comment>
<evidence type="ECO:0000256" key="5">
    <source>
        <dbReference type="ARBA" id="ARBA00022679"/>
    </source>
</evidence>
<dbReference type="NCBIfam" id="TIGR01245">
    <property type="entry name" value="trpD"/>
    <property type="match status" value="1"/>
</dbReference>
<comment type="caution">
    <text evidence="12">The sequence shown here is derived from an EMBL/GenBank/DDBJ whole genome shotgun (WGS) entry which is preliminary data.</text>
</comment>
<dbReference type="Pfam" id="PF02885">
    <property type="entry name" value="Glycos_trans_3N"/>
    <property type="match status" value="1"/>
</dbReference>
<keyword evidence="4 8" id="KW-0328">Glycosyltransferase</keyword>
<dbReference type="EC" id="2.4.2.18" evidence="2 8"/>
<feature type="binding site" evidence="8">
    <location>
        <begin position="88"/>
        <end position="91"/>
    </location>
    <ligand>
        <name>5-phospho-alpha-D-ribose 1-diphosphate</name>
        <dbReference type="ChEBI" id="CHEBI:58017"/>
    </ligand>
</feature>